<dbReference type="Proteomes" id="UP000034119">
    <property type="component" value="Unassembled WGS sequence"/>
</dbReference>
<evidence type="ECO:0000313" key="3">
    <source>
        <dbReference type="Proteomes" id="UP000034119"/>
    </source>
</evidence>
<keyword evidence="1 2" id="KW-0812">Transmembrane</keyword>
<feature type="transmembrane region" description="Helical" evidence="1">
    <location>
        <begin position="107"/>
        <end position="130"/>
    </location>
</feature>
<keyword evidence="1" id="KW-0472">Membrane</keyword>
<gene>
    <name evidence="2" type="ORF">UY40_C0023G0006</name>
</gene>
<dbReference type="STRING" id="1618342.UY40_C0023G0006"/>
<proteinExistence type="predicted"/>
<reference evidence="2 3" key="1">
    <citation type="journal article" date="2015" name="Nature">
        <title>rRNA introns, odd ribosomes, and small enigmatic genomes across a large radiation of phyla.</title>
        <authorList>
            <person name="Brown C.T."/>
            <person name="Hug L.A."/>
            <person name="Thomas B.C."/>
            <person name="Sharon I."/>
            <person name="Castelle C.J."/>
            <person name="Singh A."/>
            <person name="Wilkins M.J."/>
            <person name="Williams K.H."/>
            <person name="Banfield J.F."/>
        </authorList>
    </citation>
    <scope>NUCLEOTIDE SEQUENCE [LARGE SCALE GENOMIC DNA]</scope>
</reference>
<sequence length="236" mass="25538">MTLVFALGIFVVMLPAVLGIKAISLFVFRYHQPIYVAGGFLMVLAGILALLGVKIPMLSLKTPNVEERPDVPTVFLLGIVSGITSACCAPVLAGVLALSFISPTVWLAVAVGAFYVLGMVTPLFFMSYFLDKKQLLSGKFFKKSLGEFSIFGKSYPILMGNLISFAIFFLMGLLVIYLTLATDFSMAAASGFMQNIVYSLKNSLEAIPYLDTALAVLILGGFGYLLWRGLSVDKKN</sequence>
<dbReference type="EMBL" id="LCPW01000023">
    <property type="protein sequence ID" value="KKW05336.1"/>
    <property type="molecule type" value="Genomic_DNA"/>
</dbReference>
<comment type="caution">
    <text evidence="2">The sequence shown here is derived from an EMBL/GenBank/DDBJ whole genome shotgun (WGS) entry which is preliminary data.</text>
</comment>
<evidence type="ECO:0000256" key="1">
    <source>
        <dbReference type="SAM" id="Phobius"/>
    </source>
</evidence>
<feature type="transmembrane region" description="Helical" evidence="1">
    <location>
        <begin position="206"/>
        <end position="227"/>
    </location>
</feature>
<keyword evidence="1" id="KW-1133">Transmembrane helix</keyword>
<dbReference type="PATRIC" id="fig|1618342.3.peg.596"/>
<accession>A0A0G1VFU4</accession>
<feature type="transmembrane region" description="Helical" evidence="1">
    <location>
        <begin position="35"/>
        <end position="53"/>
    </location>
</feature>
<name>A0A0G1VFU4_9BACT</name>
<organism evidence="2 3">
    <name type="scientific">candidate division CPR1 bacterium GW2011_GWC1_49_13</name>
    <dbReference type="NCBI Taxonomy" id="1618342"/>
    <lineage>
        <taxon>Bacteria</taxon>
        <taxon>candidate division CPR1</taxon>
    </lineage>
</organism>
<feature type="transmembrane region" description="Helical" evidence="1">
    <location>
        <begin position="74"/>
        <end position="101"/>
    </location>
</feature>
<feature type="transmembrane region" description="Helical" evidence="1">
    <location>
        <begin position="162"/>
        <end position="186"/>
    </location>
</feature>
<protein>
    <submittedName>
        <fullName evidence="2">Cytochrome c biogenesis protein transmembrane region</fullName>
    </submittedName>
</protein>
<evidence type="ECO:0000313" key="2">
    <source>
        <dbReference type="EMBL" id="KKW05336.1"/>
    </source>
</evidence>
<dbReference type="AlphaFoldDB" id="A0A0G1VFU4"/>